<dbReference type="AlphaFoldDB" id="A0A939EA97"/>
<dbReference type="RefSeq" id="WP_207138808.1">
    <property type="nucleotide sequence ID" value="NZ_JAEKJZ010000001.1"/>
</dbReference>
<feature type="region of interest" description="Disordered" evidence="1">
    <location>
        <begin position="68"/>
        <end position="141"/>
    </location>
</feature>
<dbReference type="Gene3D" id="3.10.450.160">
    <property type="entry name" value="inner membrane protein cigr"/>
    <property type="match status" value="1"/>
</dbReference>
<protein>
    <submittedName>
        <fullName evidence="2">RcnB family protein</fullName>
    </submittedName>
</protein>
<dbReference type="Pfam" id="PF11776">
    <property type="entry name" value="RcnB"/>
    <property type="match status" value="1"/>
</dbReference>
<comment type="caution">
    <text evidence="2">The sequence shown here is derived from an EMBL/GenBank/DDBJ whole genome shotgun (WGS) entry which is preliminary data.</text>
</comment>
<evidence type="ECO:0000256" key="1">
    <source>
        <dbReference type="SAM" id="MobiDB-lite"/>
    </source>
</evidence>
<organism evidence="2 3">
    <name type="scientific">Roseibium aggregatum</name>
    <dbReference type="NCBI Taxonomy" id="187304"/>
    <lineage>
        <taxon>Bacteria</taxon>
        <taxon>Pseudomonadati</taxon>
        <taxon>Pseudomonadota</taxon>
        <taxon>Alphaproteobacteria</taxon>
        <taxon>Hyphomicrobiales</taxon>
        <taxon>Stappiaceae</taxon>
        <taxon>Roseibium</taxon>
    </lineage>
</organism>
<gene>
    <name evidence="2" type="ORF">JF539_02685</name>
</gene>
<name>A0A939EA97_9HYPH</name>
<proteinExistence type="predicted"/>
<evidence type="ECO:0000313" key="3">
    <source>
        <dbReference type="Proteomes" id="UP000664096"/>
    </source>
</evidence>
<feature type="compositionally biased region" description="Basic residues" evidence="1">
    <location>
        <begin position="98"/>
        <end position="121"/>
    </location>
</feature>
<dbReference type="Proteomes" id="UP000664096">
    <property type="component" value="Unassembled WGS sequence"/>
</dbReference>
<dbReference type="EMBL" id="JAEKJZ010000001">
    <property type="protein sequence ID" value="MBN9669228.1"/>
    <property type="molecule type" value="Genomic_DNA"/>
</dbReference>
<sequence>MMGTEGVSGLLSKGPRKFQTMCSSLVQQPRHTRGGNSKWSRNMQKNNLLRTVVASSLIFAAALSPALAQGAGQPPKQAELQHMSQPQKVQQKTQPQKPQKKKQHKVSKKAKKPAWMKKGGKMPKNEMGSKVGYQKHNLKKPPQGYQWVRKDDNYLLVQIATGVIASIIAGTR</sequence>
<dbReference type="InterPro" id="IPR024572">
    <property type="entry name" value="RcnB"/>
</dbReference>
<reference evidence="2" key="1">
    <citation type="submission" date="2020-12" db="EMBL/GenBank/DDBJ databases">
        <title>Oil enriched cultivation method for isolating marine PHA-producing bacteria.</title>
        <authorList>
            <person name="Zheng W."/>
            <person name="Yu S."/>
            <person name="Huang Y."/>
        </authorList>
    </citation>
    <scope>NUCLEOTIDE SEQUENCE</scope>
    <source>
        <strain evidence="2">SY-2-12</strain>
    </source>
</reference>
<evidence type="ECO:0000313" key="2">
    <source>
        <dbReference type="EMBL" id="MBN9669228.1"/>
    </source>
</evidence>
<accession>A0A939EA97</accession>
<feature type="region of interest" description="Disordered" evidence="1">
    <location>
        <begin position="24"/>
        <end position="43"/>
    </location>
</feature>
<feature type="compositionally biased region" description="Low complexity" evidence="1">
    <location>
        <begin position="84"/>
        <end position="97"/>
    </location>
</feature>